<dbReference type="EnsemblPlants" id="PNT61134">
    <property type="protein sequence ID" value="PNT61134"/>
    <property type="gene ID" value="BRADI_5g10763v3"/>
</dbReference>
<dbReference type="InParanoid" id="A0A2K2CGH5"/>
<evidence type="ECO:0000313" key="2">
    <source>
        <dbReference type="EnsemblPlants" id="PNT61134"/>
    </source>
</evidence>
<evidence type="ECO:0000313" key="1">
    <source>
        <dbReference type="EMBL" id="PNT61134.1"/>
    </source>
</evidence>
<dbReference type="Proteomes" id="UP000008810">
    <property type="component" value="Chromosome 5"/>
</dbReference>
<reference evidence="1" key="2">
    <citation type="submission" date="2017-06" db="EMBL/GenBank/DDBJ databases">
        <title>WGS assembly of Brachypodium distachyon.</title>
        <authorList>
            <consortium name="The International Brachypodium Initiative"/>
            <person name="Lucas S."/>
            <person name="Harmon-Smith M."/>
            <person name="Lail K."/>
            <person name="Tice H."/>
            <person name="Grimwood J."/>
            <person name="Bruce D."/>
            <person name="Barry K."/>
            <person name="Shu S."/>
            <person name="Lindquist E."/>
            <person name="Wang M."/>
            <person name="Pitluck S."/>
            <person name="Vogel J.P."/>
            <person name="Garvin D.F."/>
            <person name="Mockler T.C."/>
            <person name="Schmutz J."/>
            <person name="Rokhsar D."/>
            <person name="Bevan M.W."/>
        </authorList>
    </citation>
    <scope>NUCLEOTIDE SEQUENCE</scope>
    <source>
        <strain evidence="1">Bd21</strain>
    </source>
</reference>
<keyword evidence="3" id="KW-1185">Reference proteome</keyword>
<reference evidence="2" key="3">
    <citation type="submission" date="2018-08" db="UniProtKB">
        <authorList>
            <consortium name="EnsemblPlants"/>
        </authorList>
    </citation>
    <scope>IDENTIFICATION</scope>
    <source>
        <strain evidence="2">cv. Bd21</strain>
    </source>
</reference>
<dbReference type="EMBL" id="CM000884">
    <property type="protein sequence ID" value="PNT61134.1"/>
    <property type="molecule type" value="Genomic_DNA"/>
</dbReference>
<protein>
    <submittedName>
        <fullName evidence="1 2">Uncharacterized protein</fullName>
    </submittedName>
</protein>
<sequence length="77" mass="8402">MYICGPDGNLALGHGGFLSRPERSSSENGLVDPRSGNVRLTLIKISVKRCALDKLSFLGTQAWKQRGFTPHASYAPR</sequence>
<evidence type="ECO:0000313" key="3">
    <source>
        <dbReference type="Proteomes" id="UP000008810"/>
    </source>
</evidence>
<accession>A0A2K2CGH5</accession>
<dbReference type="AlphaFoldDB" id="A0A2K2CGH5"/>
<reference evidence="1 2" key="1">
    <citation type="journal article" date="2010" name="Nature">
        <title>Genome sequencing and analysis of the model grass Brachypodium distachyon.</title>
        <authorList>
            <consortium name="International Brachypodium Initiative"/>
        </authorList>
    </citation>
    <scope>NUCLEOTIDE SEQUENCE [LARGE SCALE GENOMIC DNA]</scope>
    <source>
        <strain evidence="1 2">Bd21</strain>
    </source>
</reference>
<name>A0A2K2CGH5_BRADI</name>
<organism evidence="1">
    <name type="scientific">Brachypodium distachyon</name>
    <name type="common">Purple false brome</name>
    <name type="synonym">Trachynia distachya</name>
    <dbReference type="NCBI Taxonomy" id="15368"/>
    <lineage>
        <taxon>Eukaryota</taxon>
        <taxon>Viridiplantae</taxon>
        <taxon>Streptophyta</taxon>
        <taxon>Embryophyta</taxon>
        <taxon>Tracheophyta</taxon>
        <taxon>Spermatophyta</taxon>
        <taxon>Magnoliopsida</taxon>
        <taxon>Liliopsida</taxon>
        <taxon>Poales</taxon>
        <taxon>Poaceae</taxon>
        <taxon>BOP clade</taxon>
        <taxon>Pooideae</taxon>
        <taxon>Stipodae</taxon>
        <taxon>Brachypodieae</taxon>
        <taxon>Brachypodium</taxon>
    </lineage>
</organism>
<dbReference type="Gramene" id="PNT61134">
    <property type="protein sequence ID" value="PNT61134"/>
    <property type="gene ID" value="BRADI_5g10763v3"/>
</dbReference>
<gene>
    <name evidence="1" type="ORF">BRADI_5g10763v3</name>
</gene>
<proteinExistence type="predicted"/>